<sequence length="234" mass="26214">MKITTITLGKVPRVCLLQGKAVLKQVALSRRSMTPWASSARTRPDTVSYRLTSHNGQDYDGYDMGEPMDIDVEYGPGYEAIHNQVEEPPIAAHRVHPHARDCEELNHPDEDIPTAVTSGSHHPADPVQGLGLPDTVQLQRNIALARDEVRKANRRLKYAEKRLKGVDRDVEARKAKVSTGNGNTRTRVTLGPVKERALRQERVDRAKLDCARYDCELVYALEELRFQTLVSAAN</sequence>
<keyword evidence="3" id="KW-1185">Reference proteome</keyword>
<gene>
    <name evidence="2" type="ORF">D9611_013482</name>
</gene>
<proteinExistence type="predicted"/>
<dbReference type="EMBL" id="JAACJK010000124">
    <property type="protein sequence ID" value="KAF5328986.1"/>
    <property type="molecule type" value="Genomic_DNA"/>
</dbReference>
<protein>
    <submittedName>
        <fullName evidence="2">Uncharacterized protein</fullName>
    </submittedName>
</protein>
<evidence type="ECO:0000256" key="1">
    <source>
        <dbReference type="SAM" id="Coils"/>
    </source>
</evidence>
<evidence type="ECO:0000313" key="3">
    <source>
        <dbReference type="Proteomes" id="UP000541558"/>
    </source>
</evidence>
<name>A0A8H5BTK3_9AGAR</name>
<keyword evidence="1" id="KW-0175">Coiled coil</keyword>
<comment type="caution">
    <text evidence="2">The sequence shown here is derived from an EMBL/GenBank/DDBJ whole genome shotgun (WGS) entry which is preliminary data.</text>
</comment>
<organism evidence="2 3">
    <name type="scientific">Ephemerocybe angulata</name>
    <dbReference type="NCBI Taxonomy" id="980116"/>
    <lineage>
        <taxon>Eukaryota</taxon>
        <taxon>Fungi</taxon>
        <taxon>Dikarya</taxon>
        <taxon>Basidiomycota</taxon>
        <taxon>Agaricomycotina</taxon>
        <taxon>Agaricomycetes</taxon>
        <taxon>Agaricomycetidae</taxon>
        <taxon>Agaricales</taxon>
        <taxon>Agaricineae</taxon>
        <taxon>Psathyrellaceae</taxon>
        <taxon>Ephemerocybe</taxon>
    </lineage>
</organism>
<dbReference type="Proteomes" id="UP000541558">
    <property type="component" value="Unassembled WGS sequence"/>
</dbReference>
<feature type="coiled-coil region" evidence="1">
    <location>
        <begin position="135"/>
        <end position="169"/>
    </location>
</feature>
<accession>A0A8H5BTK3</accession>
<dbReference type="AlphaFoldDB" id="A0A8H5BTK3"/>
<reference evidence="2 3" key="1">
    <citation type="journal article" date="2020" name="ISME J.">
        <title>Uncovering the hidden diversity of litter-decomposition mechanisms in mushroom-forming fungi.</title>
        <authorList>
            <person name="Floudas D."/>
            <person name="Bentzer J."/>
            <person name="Ahren D."/>
            <person name="Johansson T."/>
            <person name="Persson P."/>
            <person name="Tunlid A."/>
        </authorList>
    </citation>
    <scope>NUCLEOTIDE SEQUENCE [LARGE SCALE GENOMIC DNA]</scope>
    <source>
        <strain evidence="2 3">CBS 175.51</strain>
    </source>
</reference>
<evidence type="ECO:0000313" key="2">
    <source>
        <dbReference type="EMBL" id="KAF5328986.1"/>
    </source>
</evidence>